<name>A0A839T8L9_AZOMA</name>
<dbReference type="InterPro" id="IPR047725">
    <property type="entry name" value="AlgP_N"/>
</dbReference>
<feature type="compositionally biased region" description="Pro residues" evidence="1">
    <location>
        <begin position="199"/>
        <end position="208"/>
    </location>
</feature>
<organism evidence="2 3">
    <name type="scientific">Azomonas macrocytogenes</name>
    <name type="common">Azotobacter macrocytogenes</name>
    <dbReference type="NCBI Taxonomy" id="69962"/>
    <lineage>
        <taxon>Bacteria</taxon>
        <taxon>Pseudomonadati</taxon>
        <taxon>Pseudomonadota</taxon>
        <taxon>Gammaproteobacteria</taxon>
        <taxon>Pseudomonadales</taxon>
        <taxon>Pseudomonadaceae</taxon>
        <taxon>Azomonas</taxon>
    </lineage>
</organism>
<gene>
    <name evidence="2" type="ORF">FHR87_002760</name>
</gene>
<dbReference type="NCBIfam" id="NF038178">
    <property type="entry name" value="AlgP_Nterm"/>
    <property type="match status" value="1"/>
</dbReference>
<feature type="region of interest" description="Disordered" evidence="1">
    <location>
        <begin position="121"/>
        <end position="208"/>
    </location>
</feature>
<accession>A0A839T8L9</accession>
<dbReference type="AlphaFoldDB" id="A0A839T8L9"/>
<dbReference type="EMBL" id="JACHXI010000014">
    <property type="protein sequence ID" value="MBB3104345.1"/>
    <property type="molecule type" value="Genomic_DNA"/>
</dbReference>
<evidence type="ECO:0000313" key="3">
    <source>
        <dbReference type="Proteomes" id="UP000549250"/>
    </source>
</evidence>
<evidence type="ECO:0000313" key="2">
    <source>
        <dbReference type="EMBL" id="MBB3104345.1"/>
    </source>
</evidence>
<protein>
    <recommendedName>
        <fullName evidence="4">Transcriptional regulator</fullName>
    </recommendedName>
</protein>
<keyword evidence="3" id="KW-1185">Reference proteome</keyword>
<dbReference type="Proteomes" id="UP000549250">
    <property type="component" value="Unassembled WGS sequence"/>
</dbReference>
<evidence type="ECO:0000256" key="1">
    <source>
        <dbReference type="SAM" id="MobiDB-lite"/>
    </source>
</evidence>
<evidence type="ECO:0008006" key="4">
    <source>
        <dbReference type="Google" id="ProtNLM"/>
    </source>
</evidence>
<sequence length="208" mass="22610">MSPLNLLQQMSASLVEHLEKACAKADKQASILLGDLEKERGKVQKKLSKARTRLDEAAAAGKSKAHAKAQLLFDELDESLHLLQYRQNELLAYVDKLKSDSARSLELAKGISDVERAAHEALTASKRPPVVKAPSRKAQAATPGKTRPTTARISRSKAVEAPVEKIEVQVPTEPTKPVRSRSRSGTSPINSRRVAKPKATPPQDSPSE</sequence>
<reference evidence="2 3" key="1">
    <citation type="submission" date="2020-08" db="EMBL/GenBank/DDBJ databases">
        <title>Genomic Encyclopedia of Type Strains, Phase III (KMG-III): the genomes of soil and plant-associated and newly described type strains.</title>
        <authorList>
            <person name="Whitman W."/>
        </authorList>
    </citation>
    <scope>NUCLEOTIDE SEQUENCE [LARGE SCALE GENOMIC DNA]</scope>
    <source>
        <strain evidence="2 3">CECT 4462</strain>
    </source>
</reference>
<comment type="caution">
    <text evidence="2">The sequence shown here is derived from an EMBL/GenBank/DDBJ whole genome shotgun (WGS) entry which is preliminary data.</text>
</comment>
<proteinExistence type="predicted"/>